<reference evidence="9 10" key="1">
    <citation type="submission" date="2019-01" db="EMBL/GenBank/DDBJ databases">
        <title>A draft genome assembly of the solar-powered sea slug Elysia chlorotica.</title>
        <authorList>
            <person name="Cai H."/>
            <person name="Li Q."/>
            <person name="Fang X."/>
            <person name="Li J."/>
            <person name="Curtis N.E."/>
            <person name="Altenburger A."/>
            <person name="Shibata T."/>
            <person name="Feng M."/>
            <person name="Maeda T."/>
            <person name="Schwartz J.A."/>
            <person name="Shigenobu S."/>
            <person name="Lundholm N."/>
            <person name="Nishiyama T."/>
            <person name="Yang H."/>
            <person name="Hasebe M."/>
            <person name="Li S."/>
            <person name="Pierce S.K."/>
            <person name="Wang J."/>
        </authorList>
    </citation>
    <scope>NUCLEOTIDE SEQUENCE [LARGE SCALE GENOMIC DNA]</scope>
    <source>
        <strain evidence="9">EC2010</strain>
        <tissue evidence="9">Whole organism of an adult</tissue>
    </source>
</reference>
<dbReference type="InterPro" id="IPR040167">
    <property type="entry name" value="TF_CP2-like"/>
</dbReference>
<gene>
    <name evidence="9" type="ORF">EGW08_002112</name>
</gene>
<comment type="subcellular location">
    <subcellularLocation>
        <location evidence="1 6">Nucleus</location>
    </subcellularLocation>
</comment>
<organism evidence="9 10">
    <name type="scientific">Elysia chlorotica</name>
    <name type="common">Eastern emerald elysia</name>
    <name type="synonym">Sea slug</name>
    <dbReference type="NCBI Taxonomy" id="188477"/>
    <lineage>
        <taxon>Eukaryota</taxon>
        <taxon>Metazoa</taxon>
        <taxon>Spiralia</taxon>
        <taxon>Lophotrochozoa</taxon>
        <taxon>Mollusca</taxon>
        <taxon>Gastropoda</taxon>
        <taxon>Heterobranchia</taxon>
        <taxon>Euthyneura</taxon>
        <taxon>Panpulmonata</taxon>
        <taxon>Sacoglossa</taxon>
        <taxon>Placobranchoidea</taxon>
        <taxon>Plakobranchidae</taxon>
        <taxon>Elysia</taxon>
    </lineage>
</organism>
<dbReference type="Pfam" id="PF25416">
    <property type="entry name" value="GRHL1_C"/>
    <property type="match status" value="1"/>
</dbReference>
<dbReference type="GO" id="GO:0000978">
    <property type="term" value="F:RNA polymerase II cis-regulatory region sequence-specific DNA binding"/>
    <property type="evidence" value="ECO:0007669"/>
    <property type="project" value="TreeGrafter"/>
</dbReference>
<keyword evidence="3 6" id="KW-0238">DNA-binding</keyword>
<dbReference type="PANTHER" id="PTHR11037">
    <property type="entry name" value="TRANSCRIPTION FACTOR CP2"/>
    <property type="match status" value="1"/>
</dbReference>
<evidence type="ECO:0000313" key="9">
    <source>
        <dbReference type="EMBL" id="RUS90145.1"/>
    </source>
</evidence>
<dbReference type="EMBL" id="RQTK01000039">
    <property type="protein sequence ID" value="RUS90145.1"/>
    <property type="molecule type" value="Genomic_DNA"/>
</dbReference>
<dbReference type="InterPro" id="IPR007604">
    <property type="entry name" value="CP2"/>
</dbReference>
<evidence type="ECO:0000256" key="7">
    <source>
        <dbReference type="SAM" id="MobiDB-lite"/>
    </source>
</evidence>
<evidence type="ECO:0000256" key="3">
    <source>
        <dbReference type="ARBA" id="ARBA00023125"/>
    </source>
</evidence>
<dbReference type="PANTHER" id="PTHR11037:SF20">
    <property type="entry name" value="PROTEIN GRAINYHEAD"/>
    <property type="match status" value="1"/>
</dbReference>
<dbReference type="AlphaFoldDB" id="A0A3S1A446"/>
<accession>A0A3S1A446</accession>
<proteinExistence type="predicted"/>
<dbReference type="STRING" id="188477.A0A3S1A446"/>
<dbReference type="Proteomes" id="UP000271974">
    <property type="component" value="Unassembled WGS sequence"/>
</dbReference>
<dbReference type="GO" id="GO:0005634">
    <property type="term" value="C:nucleus"/>
    <property type="evidence" value="ECO:0007669"/>
    <property type="project" value="UniProtKB-SubCell"/>
</dbReference>
<dbReference type="GO" id="GO:0001228">
    <property type="term" value="F:DNA-binding transcription activator activity, RNA polymerase II-specific"/>
    <property type="evidence" value="ECO:0007669"/>
    <property type="project" value="TreeGrafter"/>
</dbReference>
<evidence type="ECO:0000256" key="5">
    <source>
        <dbReference type="ARBA" id="ARBA00023242"/>
    </source>
</evidence>
<dbReference type="PROSITE" id="PS51968">
    <property type="entry name" value="GRH_CP2_DB"/>
    <property type="match status" value="1"/>
</dbReference>
<evidence type="ECO:0000259" key="8">
    <source>
        <dbReference type="PROSITE" id="PS51968"/>
    </source>
</evidence>
<evidence type="ECO:0000256" key="1">
    <source>
        <dbReference type="ARBA" id="ARBA00004123"/>
    </source>
</evidence>
<feature type="domain" description="Grh/CP2 DB" evidence="8">
    <location>
        <begin position="26"/>
        <end position="267"/>
    </location>
</feature>
<dbReference type="InterPro" id="IPR057520">
    <property type="entry name" value="GRHL1/CP2_C"/>
</dbReference>
<keyword evidence="4" id="KW-0804">Transcription</keyword>
<evidence type="ECO:0000256" key="4">
    <source>
        <dbReference type="ARBA" id="ARBA00023163"/>
    </source>
</evidence>
<sequence length="425" mass="48643">MVRQYSSSSTDKCAPKSPAIQKLEVNTTGYSYFLETPISTTQRLCEDRVTYLNKSQYYGLTLDFNSQDRIIKCSVVKSVIVLTFREEKPMDEERRAWEFWHGRQHSYKQRILDIDTKNCQGVLPQNIEEVSFNAVAVKWNPMEGPVRVNIAVHCLSTDFSNQKGVKGIPLHVQIDTYEQSTKENHLVHRGYCQIKAFCDKGAERKTRDEERRKAAKGKPEEFGTVAAPPSAKSKGRKKQEEAAFHEACERSEFYSMVDTATPPVFFNPLHESSEFIHKSLSLGVIPSQDEEISSLPTSLELPDSCDDFYNPPPAKRARVDSTNNVKDLPKVLLYVRERHETVYTALMLDVPSLSGLLRSIEQKYSIAPSKVKNFYKKSRKGILVRMDDNIVRHFSHETTFIMEMNPISDDRDFEIILTEIDPVIS</sequence>
<dbReference type="OrthoDB" id="7680836at2759"/>
<name>A0A3S1A446_ELYCH</name>
<comment type="caution">
    <text evidence="9">The sequence shown here is derived from an EMBL/GenBank/DDBJ whole genome shotgun (WGS) entry which is preliminary data.</text>
</comment>
<evidence type="ECO:0000313" key="10">
    <source>
        <dbReference type="Proteomes" id="UP000271974"/>
    </source>
</evidence>
<keyword evidence="2" id="KW-0805">Transcription regulation</keyword>
<evidence type="ECO:0000256" key="6">
    <source>
        <dbReference type="PROSITE-ProRule" id="PRU01313"/>
    </source>
</evidence>
<evidence type="ECO:0000256" key="2">
    <source>
        <dbReference type="ARBA" id="ARBA00023015"/>
    </source>
</evidence>
<feature type="compositionally biased region" description="Basic and acidic residues" evidence="7">
    <location>
        <begin position="203"/>
        <end position="221"/>
    </location>
</feature>
<feature type="region of interest" description="Disordered" evidence="7">
    <location>
        <begin position="203"/>
        <end position="239"/>
    </location>
</feature>
<keyword evidence="5 6" id="KW-0539">Nucleus</keyword>
<protein>
    <recommendedName>
        <fullName evidence="8">Grh/CP2 DB domain-containing protein</fullName>
    </recommendedName>
</protein>
<keyword evidence="10" id="KW-1185">Reference proteome</keyword>
<dbReference type="Pfam" id="PF04516">
    <property type="entry name" value="CP2"/>
    <property type="match status" value="1"/>
</dbReference>